<evidence type="ECO:0000256" key="4">
    <source>
        <dbReference type="ARBA" id="ARBA00022833"/>
    </source>
</evidence>
<keyword evidence="2 5" id="KW-0533">Nickel</keyword>
<feature type="binding site" evidence="5">
    <location>
        <position position="2"/>
    </location>
    <ligand>
        <name>Ni(2+)</name>
        <dbReference type="ChEBI" id="CHEBI:49786"/>
    </ligand>
</feature>
<dbReference type="RefSeq" id="WP_020642861.1">
    <property type="nucleotide sequence ID" value="NZ_QHHU01000032.1"/>
</dbReference>
<dbReference type="GO" id="GO:0016151">
    <property type="term" value="F:nickel cation binding"/>
    <property type="evidence" value="ECO:0007669"/>
    <property type="project" value="UniProtKB-UniRule"/>
</dbReference>
<feature type="binding site" evidence="5">
    <location>
        <position position="73"/>
    </location>
    <ligand>
        <name>Zn(2+)</name>
        <dbReference type="ChEBI" id="CHEBI:29105"/>
    </ligand>
</feature>
<comment type="function">
    <text evidence="5">Involved in the maturation of [NiFe] hydrogenases. Required for nickel insertion into the metal center of the hydrogenase.</text>
</comment>
<gene>
    <name evidence="5" type="primary">hypA</name>
    <name evidence="6" type="ORF">DMA12_23155</name>
</gene>
<keyword evidence="7" id="KW-1185">Reference proteome</keyword>
<dbReference type="HAMAP" id="MF_00213">
    <property type="entry name" value="HypA_HybF"/>
    <property type="match status" value="1"/>
</dbReference>
<feature type="binding site" evidence="5">
    <location>
        <position position="88"/>
    </location>
    <ligand>
        <name>Zn(2+)</name>
        <dbReference type="ChEBI" id="CHEBI:29105"/>
    </ligand>
</feature>
<evidence type="ECO:0000256" key="3">
    <source>
        <dbReference type="ARBA" id="ARBA00022723"/>
    </source>
</evidence>
<comment type="similarity">
    <text evidence="1 5">Belongs to the HypA/HybF family.</text>
</comment>
<dbReference type="PIRSF" id="PIRSF004761">
    <property type="entry name" value="Hydrgn_mat_HypA"/>
    <property type="match status" value="1"/>
</dbReference>
<comment type="caution">
    <text evidence="6">The sequence shown here is derived from an EMBL/GenBank/DDBJ whole genome shotgun (WGS) entry which is preliminary data.</text>
</comment>
<keyword evidence="4 5" id="KW-0862">Zinc</keyword>
<dbReference type="PANTHER" id="PTHR34535:SF3">
    <property type="entry name" value="HYDROGENASE MATURATION FACTOR HYPA"/>
    <property type="match status" value="1"/>
</dbReference>
<evidence type="ECO:0000256" key="5">
    <source>
        <dbReference type="HAMAP-Rule" id="MF_00213"/>
    </source>
</evidence>
<protein>
    <recommendedName>
        <fullName evidence="5">Hydrogenase maturation factor HypA</fullName>
    </recommendedName>
</protein>
<reference evidence="6 7" key="1">
    <citation type="submission" date="2018-05" db="EMBL/GenBank/DDBJ databases">
        <title>Evolution of GPA BGCs.</title>
        <authorList>
            <person name="Waglechner N."/>
            <person name="Wright G.D."/>
        </authorList>
    </citation>
    <scope>NUCLEOTIDE SEQUENCE [LARGE SCALE GENOMIC DNA]</scope>
    <source>
        <strain evidence="6 7">DSM 5908</strain>
    </source>
</reference>
<dbReference type="Proteomes" id="UP000286716">
    <property type="component" value="Unassembled WGS sequence"/>
</dbReference>
<dbReference type="GO" id="GO:0051604">
    <property type="term" value="P:protein maturation"/>
    <property type="evidence" value="ECO:0007669"/>
    <property type="project" value="InterPro"/>
</dbReference>
<proteinExistence type="inferred from homology"/>
<evidence type="ECO:0000313" key="7">
    <source>
        <dbReference type="Proteomes" id="UP000286716"/>
    </source>
</evidence>
<dbReference type="Gene3D" id="3.30.2320.80">
    <property type="match status" value="1"/>
</dbReference>
<dbReference type="InterPro" id="IPR000688">
    <property type="entry name" value="HypA/HybF"/>
</dbReference>
<evidence type="ECO:0000256" key="2">
    <source>
        <dbReference type="ARBA" id="ARBA00022596"/>
    </source>
</evidence>
<keyword evidence="3 5" id="KW-0479">Metal-binding</keyword>
<dbReference type="EMBL" id="QHHU01000032">
    <property type="protein sequence ID" value="RSM41850.1"/>
    <property type="molecule type" value="Genomic_DNA"/>
</dbReference>
<evidence type="ECO:0000256" key="1">
    <source>
        <dbReference type="ARBA" id="ARBA00010748"/>
    </source>
</evidence>
<dbReference type="Pfam" id="PF01155">
    <property type="entry name" value="HypA"/>
    <property type="match status" value="1"/>
</dbReference>
<dbReference type="InterPro" id="IPR020538">
    <property type="entry name" value="Hydgase_Ni_incorp_HypA/HybF_CS"/>
</dbReference>
<sequence>MHEMAITQSVVDAIVARLGEAAVSCVRLEIGRLSGVVPDSVRFCFDVLCAGTSLEGARLDIAEPPGQARCRDCGDEFTLDDFILLCPCGSADVAVLAGRELRITSVEVGHV</sequence>
<dbReference type="AlphaFoldDB" id="A0A428WFM1"/>
<name>A0A428WFM1_AMYBA</name>
<dbReference type="PROSITE" id="PS01249">
    <property type="entry name" value="HYPA"/>
    <property type="match status" value="1"/>
</dbReference>
<feature type="binding site" evidence="5">
    <location>
        <position position="70"/>
    </location>
    <ligand>
        <name>Zn(2+)</name>
        <dbReference type="ChEBI" id="CHEBI:29105"/>
    </ligand>
</feature>
<dbReference type="GO" id="GO:0008270">
    <property type="term" value="F:zinc ion binding"/>
    <property type="evidence" value="ECO:0007669"/>
    <property type="project" value="UniProtKB-UniRule"/>
</dbReference>
<dbReference type="OrthoDB" id="288014at2"/>
<feature type="binding site" evidence="5">
    <location>
        <position position="86"/>
    </location>
    <ligand>
        <name>Zn(2+)</name>
        <dbReference type="ChEBI" id="CHEBI:29105"/>
    </ligand>
</feature>
<accession>A0A428WFM1</accession>
<dbReference type="PANTHER" id="PTHR34535">
    <property type="entry name" value="HYDROGENASE MATURATION FACTOR HYPA"/>
    <property type="match status" value="1"/>
</dbReference>
<evidence type="ECO:0000313" key="6">
    <source>
        <dbReference type="EMBL" id="RSM41850.1"/>
    </source>
</evidence>
<organism evidence="6 7">
    <name type="scientific">Amycolatopsis balhimycina DSM 5908</name>
    <dbReference type="NCBI Taxonomy" id="1081091"/>
    <lineage>
        <taxon>Bacteria</taxon>
        <taxon>Bacillati</taxon>
        <taxon>Actinomycetota</taxon>
        <taxon>Actinomycetes</taxon>
        <taxon>Pseudonocardiales</taxon>
        <taxon>Pseudonocardiaceae</taxon>
        <taxon>Amycolatopsis</taxon>
    </lineage>
</organism>